<evidence type="ECO:0000256" key="3">
    <source>
        <dbReference type="ARBA" id="ARBA00022989"/>
    </source>
</evidence>
<keyword evidence="7" id="KW-1185">Reference proteome</keyword>
<dbReference type="Proteomes" id="UP000007151">
    <property type="component" value="Unassembled WGS sequence"/>
</dbReference>
<dbReference type="InterPro" id="IPR050549">
    <property type="entry name" value="MFS_Trehalose_Transporter"/>
</dbReference>
<gene>
    <name evidence="6" type="ORF">KGM_209872A</name>
</gene>
<dbReference type="KEGG" id="dpl:KGM_209872A"/>
<dbReference type="Pfam" id="PF00083">
    <property type="entry name" value="Sugar_tr"/>
    <property type="match status" value="1"/>
</dbReference>
<name>A0A212EWK9_DANPL</name>
<sequence>MVFTITRVVEDNEENKGSTFKQYALAFIVSLLFFNHGVESHNLTISIHSGHFKTSDEVPWTTIALLLGAIFSLSLHSYLIDIWGRKFGIYVVILLQGASCIPFLITPNDIGTIIVHALTGVSTAAMFLSVPIYIREIIPTRSRGIALSLSALMTCCGYLVKLVMTSDKMLYLIAAVVLFEFCALIIVLESPSYLVRTGKIEKAKINMAKLKCLSPEDLHVTNKIKVLTEESERAKPNGKFLISCLYRNKIYWDELKVGFMLSTITVIGGSILFLDQDKTLIQLKTSGETEKGLVLVCMTVGALVCVTLIEIVQRKYLLTLGYSIMVLSMGTLAVFTQADLTVTSLRWLPVAAHYVLIFGYGLTWCLPIVIMVEMLNLE</sequence>
<proteinExistence type="predicted"/>
<dbReference type="SUPFAM" id="SSF103473">
    <property type="entry name" value="MFS general substrate transporter"/>
    <property type="match status" value="1"/>
</dbReference>
<comment type="caution">
    <text evidence="6">The sequence shown here is derived from an EMBL/GenBank/DDBJ whole genome shotgun (WGS) entry which is preliminary data.</text>
</comment>
<evidence type="ECO:0000313" key="6">
    <source>
        <dbReference type="EMBL" id="OWR45888.1"/>
    </source>
</evidence>
<keyword evidence="2 5" id="KW-0812">Transmembrane</keyword>
<feature type="transmembrane region" description="Helical" evidence="5">
    <location>
        <begin position="145"/>
        <end position="164"/>
    </location>
</feature>
<dbReference type="GO" id="GO:0022857">
    <property type="term" value="F:transmembrane transporter activity"/>
    <property type="evidence" value="ECO:0007669"/>
    <property type="project" value="InterPro"/>
</dbReference>
<keyword evidence="6" id="KW-0762">Sugar transport</keyword>
<evidence type="ECO:0000256" key="2">
    <source>
        <dbReference type="ARBA" id="ARBA00022692"/>
    </source>
</evidence>
<feature type="transmembrane region" description="Helical" evidence="5">
    <location>
        <begin position="255"/>
        <end position="273"/>
    </location>
</feature>
<dbReference type="Gene3D" id="1.20.1250.20">
    <property type="entry name" value="MFS general substrate transporter like domains"/>
    <property type="match status" value="1"/>
</dbReference>
<dbReference type="GO" id="GO:0016020">
    <property type="term" value="C:membrane"/>
    <property type="evidence" value="ECO:0007669"/>
    <property type="project" value="UniProtKB-SubCell"/>
</dbReference>
<dbReference type="InterPro" id="IPR036259">
    <property type="entry name" value="MFS_trans_sf"/>
</dbReference>
<evidence type="ECO:0000256" key="4">
    <source>
        <dbReference type="ARBA" id="ARBA00023136"/>
    </source>
</evidence>
<dbReference type="InterPro" id="IPR005828">
    <property type="entry name" value="MFS_sugar_transport-like"/>
</dbReference>
<feature type="transmembrane region" description="Helical" evidence="5">
    <location>
        <begin position="58"/>
        <end position="80"/>
    </location>
</feature>
<feature type="transmembrane region" description="Helical" evidence="5">
    <location>
        <begin position="111"/>
        <end position="133"/>
    </location>
</feature>
<evidence type="ECO:0000256" key="1">
    <source>
        <dbReference type="ARBA" id="ARBA00004370"/>
    </source>
</evidence>
<feature type="transmembrane region" description="Helical" evidence="5">
    <location>
        <begin position="20"/>
        <end position="38"/>
    </location>
</feature>
<keyword evidence="6" id="KW-0813">Transport</keyword>
<keyword evidence="3 5" id="KW-1133">Transmembrane helix</keyword>
<dbReference type="PANTHER" id="PTHR48021">
    <property type="match status" value="1"/>
</dbReference>
<comment type="subcellular location">
    <subcellularLocation>
        <location evidence="1">Membrane</location>
    </subcellularLocation>
</comment>
<dbReference type="EMBL" id="AGBW02011935">
    <property type="protein sequence ID" value="OWR45888.1"/>
    <property type="molecule type" value="Genomic_DNA"/>
</dbReference>
<dbReference type="AlphaFoldDB" id="A0A212EWK9"/>
<feature type="transmembrane region" description="Helical" evidence="5">
    <location>
        <begin position="319"/>
        <end position="338"/>
    </location>
</feature>
<feature type="non-terminal residue" evidence="6">
    <location>
        <position position="378"/>
    </location>
</feature>
<keyword evidence="4 5" id="KW-0472">Membrane</keyword>
<feature type="transmembrane region" description="Helical" evidence="5">
    <location>
        <begin position="350"/>
        <end position="372"/>
    </location>
</feature>
<evidence type="ECO:0000256" key="5">
    <source>
        <dbReference type="SAM" id="Phobius"/>
    </source>
</evidence>
<dbReference type="eggNOG" id="KOG0254">
    <property type="taxonomic scope" value="Eukaryota"/>
</dbReference>
<feature type="transmembrane region" description="Helical" evidence="5">
    <location>
        <begin position="293"/>
        <end position="312"/>
    </location>
</feature>
<evidence type="ECO:0000313" key="7">
    <source>
        <dbReference type="Proteomes" id="UP000007151"/>
    </source>
</evidence>
<feature type="transmembrane region" description="Helical" evidence="5">
    <location>
        <begin position="87"/>
        <end position="105"/>
    </location>
</feature>
<dbReference type="InParanoid" id="A0A212EWK9"/>
<dbReference type="PANTHER" id="PTHR48021:SF1">
    <property type="entry name" value="GH07001P-RELATED"/>
    <property type="match status" value="1"/>
</dbReference>
<protein>
    <submittedName>
        <fullName evidence="6">Solute carrier family 2 facilitated glucose transporter member 8</fullName>
    </submittedName>
</protein>
<accession>A0A212EWK9</accession>
<organism evidence="6 7">
    <name type="scientific">Danaus plexippus plexippus</name>
    <dbReference type="NCBI Taxonomy" id="278856"/>
    <lineage>
        <taxon>Eukaryota</taxon>
        <taxon>Metazoa</taxon>
        <taxon>Ecdysozoa</taxon>
        <taxon>Arthropoda</taxon>
        <taxon>Hexapoda</taxon>
        <taxon>Insecta</taxon>
        <taxon>Pterygota</taxon>
        <taxon>Neoptera</taxon>
        <taxon>Endopterygota</taxon>
        <taxon>Lepidoptera</taxon>
        <taxon>Glossata</taxon>
        <taxon>Ditrysia</taxon>
        <taxon>Papilionoidea</taxon>
        <taxon>Nymphalidae</taxon>
        <taxon>Danainae</taxon>
        <taxon>Danaini</taxon>
        <taxon>Danaina</taxon>
        <taxon>Danaus</taxon>
        <taxon>Danaus</taxon>
    </lineage>
</organism>
<reference evidence="6 7" key="1">
    <citation type="journal article" date="2011" name="Cell">
        <title>The monarch butterfly genome yields insights into long-distance migration.</title>
        <authorList>
            <person name="Zhan S."/>
            <person name="Merlin C."/>
            <person name="Boore J.L."/>
            <person name="Reppert S.M."/>
        </authorList>
    </citation>
    <scope>NUCLEOTIDE SEQUENCE [LARGE SCALE GENOMIC DNA]</scope>
    <source>
        <strain evidence="6">F-2</strain>
    </source>
</reference>
<feature type="transmembrane region" description="Helical" evidence="5">
    <location>
        <begin position="170"/>
        <end position="188"/>
    </location>
</feature>